<keyword evidence="4" id="KW-1185">Reference proteome</keyword>
<dbReference type="PANTHER" id="PTHR43394:SF1">
    <property type="entry name" value="ATP-BINDING CASSETTE SUB-FAMILY B MEMBER 10, MITOCHONDRIAL"/>
    <property type="match status" value="1"/>
</dbReference>
<dbReference type="EMBL" id="LLXX01000141">
    <property type="protein sequence ID" value="KRR03342.1"/>
    <property type="molecule type" value="Genomic_DNA"/>
</dbReference>
<evidence type="ECO:0000256" key="1">
    <source>
        <dbReference type="ARBA" id="ARBA00022597"/>
    </source>
</evidence>
<dbReference type="PANTHER" id="PTHR43394">
    <property type="entry name" value="ATP-DEPENDENT PERMEASE MDL1, MITOCHONDRIAL"/>
    <property type="match status" value="1"/>
</dbReference>
<dbReference type="AlphaFoldDB" id="A0A0R3L814"/>
<reference evidence="3 4" key="1">
    <citation type="submission" date="2014-03" db="EMBL/GenBank/DDBJ databases">
        <title>Bradyrhizobium valentinum sp. nov., isolated from effective nodules of Lupinus mariae-josephae, a lupine endemic of basic-lime soils in Eastern Spain.</title>
        <authorList>
            <person name="Duran D."/>
            <person name="Rey L."/>
            <person name="Navarro A."/>
            <person name="Busquets A."/>
            <person name="Imperial J."/>
            <person name="Ruiz-Argueso T."/>
        </authorList>
    </citation>
    <scope>NUCLEOTIDE SEQUENCE [LARGE SCALE GENOMIC DNA]</scope>
    <source>
        <strain evidence="3 4">LmjM3</strain>
    </source>
</reference>
<dbReference type="Pfam" id="PF00005">
    <property type="entry name" value="ABC_tran"/>
    <property type="match status" value="1"/>
</dbReference>
<evidence type="ECO:0000313" key="4">
    <source>
        <dbReference type="Proteomes" id="UP000051913"/>
    </source>
</evidence>
<feature type="domain" description="ABC transporter" evidence="2">
    <location>
        <begin position="2"/>
        <end position="116"/>
    </location>
</feature>
<keyword evidence="1" id="KW-0762">Sugar transport</keyword>
<sequence length="163" mass="17159">MLTPDSGTVALGGERLARPGMAAYGGRIGYLLQRTELFRGSIADNLLLGRPDANDDKLQIAVAAVGLDLAIANLSKGLHHQLGDGGTGLSGGERRRLGIARLLVASPDVDVFDEATEGLDGATAALVVENIRFETRGRAVLLATHHRVEAVNADTLLWIEKGN</sequence>
<protein>
    <recommendedName>
        <fullName evidence="2">ABC transporter domain-containing protein</fullName>
    </recommendedName>
</protein>
<evidence type="ECO:0000313" key="3">
    <source>
        <dbReference type="EMBL" id="KRR03342.1"/>
    </source>
</evidence>
<dbReference type="SUPFAM" id="SSF52540">
    <property type="entry name" value="P-loop containing nucleoside triphosphate hydrolases"/>
    <property type="match status" value="1"/>
</dbReference>
<dbReference type="GO" id="GO:0016887">
    <property type="term" value="F:ATP hydrolysis activity"/>
    <property type="evidence" value="ECO:0007669"/>
    <property type="project" value="InterPro"/>
</dbReference>
<dbReference type="InterPro" id="IPR003439">
    <property type="entry name" value="ABC_transporter-like_ATP-bd"/>
</dbReference>
<dbReference type="GO" id="GO:0015421">
    <property type="term" value="F:ABC-type oligopeptide transporter activity"/>
    <property type="evidence" value="ECO:0007669"/>
    <property type="project" value="TreeGrafter"/>
</dbReference>
<keyword evidence="1" id="KW-0813">Transport</keyword>
<dbReference type="InterPro" id="IPR039421">
    <property type="entry name" value="Type_1_exporter"/>
</dbReference>
<evidence type="ECO:0000259" key="2">
    <source>
        <dbReference type="Pfam" id="PF00005"/>
    </source>
</evidence>
<gene>
    <name evidence="3" type="ORF">CP49_09930</name>
</gene>
<dbReference type="Gene3D" id="3.40.50.300">
    <property type="entry name" value="P-loop containing nucleotide triphosphate hydrolases"/>
    <property type="match status" value="1"/>
</dbReference>
<organism evidence="3 4">
    <name type="scientific">Bradyrhizobium valentinum</name>
    <dbReference type="NCBI Taxonomy" id="1518501"/>
    <lineage>
        <taxon>Bacteria</taxon>
        <taxon>Pseudomonadati</taxon>
        <taxon>Pseudomonadota</taxon>
        <taxon>Alphaproteobacteria</taxon>
        <taxon>Hyphomicrobiales</taxon>
        <taxon>Nitrobacteraceae</taxon>
        <taxon>Bradyrhizobium</taxon>
    </lineage>
</organism>
<proteinExistence type="predicted"/>
<dbReference type="Proteomes" id="UP000051913">
    <property type="component" value="Unassembled WGS sequence"/>
</dbReference>
<comment type="caution">
    <text evidence="3">The sequence shown here is derived from an EMBL/GenBank/DDBJ whole genome shotgun (WGS) entry which is preliminary data.</text>
</comment>
<dbReference type="InterPro" id="IPR027417">
    <property type="entry name" value="P-loop_NTPase"/>
</dbReference>
<name>A0A0R3L814_9BRAD</name>
<accession>A0A0R3L814</accession>
<dbReference type="GO" id="GO:0005524">
    <property type="term" value="F:ATP binding"/>
    <property type="evidence" value="ECO:0007669"/>
    <property type="project" value="InterPro"/>
</dbReference>